<evidence type="ECO:0000256" key="12">
    <source>
        <dbReference type="ARBA" id="ARBA00023014"/>
    </source>
</evidence>
<evidence type="ECO:0000256" key="7">
    <source>
        <dbReference type="ARBA" id="ARBA00022723"/>
    </source>
</evidence>
<comment type="subcellular location">
    <subcellularLocation>
        <location evidence="1 15">Nucleus</location>
    </subcellularLocation>
</comment>
<dbReference type="GO" id="GO:0008310">
    <property type="term" value="F:single-stranded DNA 3'-5' DNA exonuclease activity"/>
    <property type="evidence" value="ECO:0007669"/>
    <property type="project" value="TreeGrafter"/>
</dbReference>
<dbReference type="InterPro" id="IPR042087">
    <property type="entry name" value="DNA_pol_B_thumb"/>
</dbReference>
<dbReference type="PANTHER" id="PTHR10670">
    <property type="entry name" value="DNA POLYMERASE EPSILON CATALYTIC SUBUNIT A"/>
    <property type="match status" value="1"/>
</dbReference>
<dbReference type="FunFam" id="3.90.1600.10:FF:000006">
    <property type="entry name" value="DNA polymerase epsilon catalytic subunit"/>
    <property type="match status" value="1"/>
</dbReference>
<evidence type="ECO:0000256" key="6">
    <source>
        <dbReference type="ARBA" id="ARBA00022705"/>
    </source>
</evidence>
<dbReference type="InterPro" id="IPR054475">
    <property type="entry name" value="Znf-DPOE"/>
</dbReference>
<dbReference type="InterPro" id="IPR012337">
    <property type="entry name" value="RNaseH-like_sf"/>
</dbReference>
<dbReference type="OrthoDB" id="10060449at2759"/>
<dbReference type="GO" id="GO:0003677">
    <property type="term" value="F:DNA binding"/>
    <property type="evidence" value="ECO:0007669"/>
    <property type="project" value="UniProtKB-KW"/>
</dbReference>
<evidence type="ECO:0000256" key="13">
    <source>
        <dbReference type="ARBA" id="ARBA00023125"/>
    </source>
</evidence>
<keyword evidence="13 15" id="KW-0238">DNA-binding</keyword>
<evidence type="ECO:0000256" key="8">
    <source>
        <dbReference type="ARBA" id="ARBA00022771"/>
    </source>
</evidence>
<dbReference type="GO" id="GO:0003887">
    <property type="term" value="F:DNA-directed DNA polymerase activity"/>
    <property type="evidence" value="ECO:0007669"/>
    <property type="project" value="UniProtKB-KW"/>
</dbReference>
<dbReference type="InterPro" id="IPR043502">
    <property type="entry name" value="DNA/RNA_pol_sf"/>
</dbReference>
<dbReference type="Gene3D" id="3.90.1600.10">
    <property type="entry name" value="Palm domain of DNA polymerase"/>
    <property type="match status" value="1"/>
</dbReference>
<dbReference type="SMART" id="SM01159">
    <property type="entry name" value="DUF1744"/>
    <property type="match status" value="1"/>
</dbReference>
<dbReference type="GO" id="GO:0006287">
    <property type="term" value="P:base-excision repair, gap-filling"/>
    <property type="evidence" value="ECO:0007669"/>
    <property type="project" value="TreeGrafter"/>
</dbReference>
<evidence type="ECO:0000313" key="18">
    <source>
        <dbReference type="EMBL" id="OXU22982.1"/>
    </source>
</evidence>
<evidence type="ECO:0000256" key="11">
    <source>
        <dbReference type="ARBA" id="ARBA00023004"/>
    </source>
</evidence>
<dbReference type="InterPro" id="IPR006172">
    <property type="entry name" value="DNA-dir_DNA_pol_B"/>
</dbReference>
<evidence type="ECO:0000256" key="3">
    <source>
        <dbReference type="ARBA" id="ARBA00022485"/>
    </source>
</evidence>
<keyword evidence="7 15" id="KW-0479">Metal-binding</keyword>
<dbReference type="PANTHER" id="PTHR10670:SF0">
    <property type="entry name" value="DNA POLYMERASE EPSILON CATALYTIC SUBUNIT A"/>
    <property type="match status" value="1"/>
</dbReference>
<keyword evidence="3 15" id="KW-0004">4Fe-4S</keyword>
<dbReference type="InterPro" id="IPR013697">
    <property type="entry name" value="DNA_pol_e_suA_C"/>
</dbReference>
<evidence type="ECO:0000256" key="14">
    <source>
        <dbReference type="ARBA" id="ARBA00023242"/>
    </source>
</evidence>
<dbReference type="Gene3D" id="1.10.132.60">
    <property type="entry name" value="DNA polymerase family B, C-terminal domain"/>
    <property type="match status" value="1"/>
</dbReference>
<evidence type="ECO:0000313" key="19">
    <source>
        <dbReference type="Proteomes" id="UP000215335"/>
    </source>
</evidence>
<dbReference type="InterPro" id="IPR055191">
    <property type="entry name" value="POL2_thumb"/>
</dbReference>
<evidence type="ECO:0000256" key="1">
    <source>
        <dbReference type="ARBA" id="ARBA00004123"/>
    </source>
</evidence>
<proteinExistence type="inferred from homology"/>
<feature type="region of interest" description="Disordered" evidence="16">
    <location>
        <begin position="1290"/>
        <end position="1325"/>
    </location>
</feature>
<dbReference type="GO" id="GO:0000278">
    <property type="term" value="P:mitotic cell cycle"/>
    <property type="evidence" value="ECO:0007669"/>
    <property type="project" value="TreeGrafter"/>
</dbReference>
<feature type="compositionally biased region" description="Basic residues" evidence="16">
    <location>
        <begin position="1290"/>
        <end position="1307"/>
    </location>
</feature>
<dbReference type="Pfam" id="PF23250">
    <property type="entry name" value="zf_DPOE_2"/>
    <property type="match status" value="1"/>
</dbReference>
<gene>
    <name evidence="18" type="ORF">TSAR_014730</name>
</gene>
<dbReference type="CDD" id="cd05535">
    <property type="entry name" value="POLBc_epsilon"/>
    <property type="match status" value="1"/>
</dbReference>
<feature type="region of interest" description="Disordered" evidence="16">
    <location>
        <begin position="1180"/>
        <end position="1230"/>
    </location>
</feature>
<reference evidence="18 19" key="1">
    <citation type="journal article" date="2017" name="Curr. Biol.">
        <title>The Evolution of Venom by Co-option of Single-Copy Genes.</title>
        <authorList>
            <person name="Martinson E.O."/>
            <person name="Mrinalini"/>
            <person name="Kelkar Y.D."/>
            <person name="Chang C.H."/>
            <person name="Werren J.H."/>
        </authorList>
    </citation>
    <scope>NUCLEOTIDE SEQUENCE [LARGE SCALE GENOMIC DNA]</scope>
    <source>
        <strain evidence="18 19">Alberta</strain>
        <tissue evidence="18">Whole body</tissue>
    </source>
</reference>
<feature type="domain" description="DNA polymerase epsilon catalytic subunit A C-terminal" evidence="17">
    <location>
        <begin position="1544"/>
        <end position="1946"/>
    </location>
</feature>
<evidence type="ECO:0000256" key="10">
    <source>
        <dbReference type="ARBA" id="ARBA00022932"/>
    </source>
</evidence>
<dbReference type="STRING" id="543379.A0A232EX79"/>
<dbReference type="Gene3D" id="3.30.420.10">
    <property type="entry name" value="Ribonuclease H-like superfamily/Ribonuclease H"/>
    <property type="match status" value="1"/>
</dbReference>
<comment type="function">
    <text evidence="15">DNA polymerase II participates in chromosomal DNA replication.</text>
</comment>
<evidence type="ECO:0000256" key="5">
    <source>
        <dbReference type="ARBA" id="ARBA00022695"/>
    </source>
</evidence>
<keyword evidence="12 15" id="KW-0411">Iron-sulfur</keyword>
<feature type="region of interest" description="Disordered" evidence="16">
    <location>
        <begin position="1"/>
        <end position="32"/>
    </location>
</feature>
<evidence type="ECO:0000256" key="4">
    <source>
        <dbReference type="ARBA" id="ARBA00022679"/>
    </source>
</evidence>
<dbReference type="GO" id="GO:0008270">
    <property type="term" value="F:zinc ion binding"/>
    <property type="evidence" value="ECO:0007669"/>
    <property type="project" value="UniProtKB-KW"/>
</dbReference>
<dbReference type="SUPFAM" id="SSF56672">
    <property type="entry name" value="DNA/RNA polymerases"/>
    <property type="match status" value="1"/>
</dbReference>
<dbReference type="Pfam" id="PF03104">
    <property type="entry name" value="DNA_pol_B_exo1"/>
    <property type="match status" value="1"/>
</dbReference>
<dbReference type="FunFam" id="1.10.132.60:FF:000002">
    <property type="entry name" value="DNA polymerase epsilon catalytic subunit"/>
    <property type="match status" value="1"/>
</dbReference>
<dbReference type="InterPro" id="IPR006133">
    <property type="entry name" value="DNA-dir_DNA_pol_B_exonuc"/>
</dbReference>
<dbReference type="GO" id="GO:0051539">
    <property type="term" value="F:4 iron, 4 sulfur cluster binding"/>
    <property type="evidence" value="ECO:0007669"/>
    <property type="project" value="UniProtKB-KW"/>
</dbReference>
<dbReference type="InterPro" id="IPR023211">
    <property type="entry name" value="DNA_pol_palm_dom_sf"/>
</dbReference>
<dbReference type="GO" id="GO:0045004">
    <property type="term" value="P:DNA replication proofreading"/>
    <property type="evidence" value="ECO:0007669"/>
    <property type="project" value="TreeGrafter"/>
</dbReference>
<keyword evidence="10 15" id="KW-0239">DNA-directed DNA polymerase</keyword>
<accession>A0A232EX79</accession>
<feature type="compositionally biased region" description="Basic and acidic residues" evidence="16">
    <location>
        <begin position="8"/>
        <end position="20"/>
    </location>
</feature>
<comment type="cofactor">
    <cofactor evidence="15">
        <name>[4Fe-4S] cluster</name>
        <dbReference type="ChEBI" id="CHEBI:49883"/>
    </cofactor>
</comment>
<evidence type="ECO:0000259" key="17">
    <source>
        <dbReference type="SMART" id="SM01159"/>
    </source>
</evidence>
<keyword evidence="14 15" id="KW-0539">Nucleus</keyword>
<sequence>MSVNTGKYYRDKSEDKKKFMSDGGVPRENTAEGRLNQVKENIKIDALYGFHRVTDVRERIGFLINMHTTDIVEDDKQLVTGVDYYFLQEDCTRFKVSLPYHPYFYILCRDGSNQEVITFLLKKFNGFLLKVEIVTKEDLDLPNHLTGLKRDFLKLSFTNSANMTKVRRDIMSAVKSNKEREKSNTHYSKLLAEAFSHHEQDRRKIIDHMDNILDIREHDVPHHVRVSIDLKIFVGKWYSIKTRGSQEPPIIKAKPEIVEPPEPVVLAYDIETTKLPLKFPDANTDQIMMISYMLDGQGFLINNREIISADVEDFEFTPKPEFEGFFTVWNEVNEKAVLNKFFNHINEVKPHIFVTYNGDFFDWPFVETRAEIHGMSMKDRIGFAKNKDGIYASRAAMHLDCLCWVKRDSYLPVGSQSLKAVAKAKLRYDPVELDPEEMCKLAAEQPEVMCSYSVSDAVATYYLYQKYVHPFIFALCTIIPMEPDEVLRKGSGTLCESLLMVEAYQANVIYPNKQEAELTKFTTDGHLLDIETYVGGHVEALESGVFRADIPYRFKIVPSAVDQLIAGVENALKHAIEEEEKVPLAEVTNFDEIVEEIKGKLESLRAQPLRTEKPIIYHLDVGAMYPNIILTNRLQPYAMVDESVCAACDFNKPDAMCQRNMEWMWRGEYLKASAGEYQRTQQQLEMEKFPPLIPGGKHRAFHELSKQEQAAIEKKRLSEYCRRTYKKVKETRTEVRTQTICQRENSFYVDTVRAFRDRRYEYKGMTKKAKAQVAQAIANNDAAEIKKAKSREVLFDSLQLAHKCILNSFYGYVMRKGSRWFSMEMGGIVCYTGAHIIMRAREIIEQVGRPLELDTDGIWCILPGSFPDNVVVKLNNPKKPKMVVSYPNAVLNFMVKDLFTNDQYHELVDPANCEYKIRSENSIFFEVDGPYLAMVLPAAKEEGKKLKKRYAVFNFDGSLAELKGFEVKRRGELRLIKIFQSSVFEAFLKGTTLEECYASVAKVANYWLDVLYSKGSSLPDAELFDLISENKSMSKKLDEYGAQKSTSISTAKRLAEFLGDEMVKDAGLACQYIISQKPLGSPVTERAIPLAIFQSDPSVARHYLRRWLKDPSIQEIDIREILDWKYYIERLGSAIQKIITIPAALQGVSNPVPRVQHPDWLHKKMLEKTDGRKQRKITDIFQVDENYKANQNNEDNDTGSDSDGDKTADSVPDMEDFGNEGGSNKHRGVVATVTKRKRAFSDDDEEEAPKENTLLTDNWRKVLGNPPPMGETAEELRAWLEFHKEKWKYQAKQRAERKKQSATKRKKFDNNPHTAGHARPHKNPTSNLLGGFLQRAQQKLLETPWQIIQIYETNEPGLFRMWILVDKELHHIRLTVPRIFYVNIRTERKESEASLWKKCHKTLPRARPVHHLYRYSVPEQYFKTHSQTLMNDLIDPDIEGIYETQLSLEFRAILQLGCVCTVDKQAAQYLRDGSDNFHLDQLVYRSIASQPYLRNVKELNKIFLYHHWSASSNYRRAMWSLFLTATKTCYIFVLDTVRTDRMPNMNTLYSTEKTKAIEMNEIESMDSIPESMTFHVKVETDVKVIYTQLQNALKNYKNEARGGTILILQTPIATSILINKMPYLNEFPLVKAHIQDLDNLYDTLDWQRTGSKMLLRHYFKSEDVLKQLVEQARYFYAPVGNLPPDVVIFGADLFYARHLQKANFVLWWSPTEKPDFGGSENDDSRLLTDFEESSGCLKNNPGVYSNVCFELDVISLAVTALVQANHINDIDGTSSYVAFHNAQQTSLQDMVTNDGSAPSIPSYDETALCGPAFRILRLMVATWLKEVSNFKNPFADFLLIHFYRWLRSPSSFLYDPALRRTLHNYSKKLFVQLVSELQRLGATIIFADFTKIILCTKKRVTEDAYGYTQFIIQSILNKEIFHSIHFDVRNCWEYLIWLDLSNHAGVQKCLQNEGNTQESEEGDKIEFIMNWSMIDYIPIEICQATFTKTISAYFGNIYTEMQTKSPEAITEFARNLVSGDMSQKLFQYIQSIHKKFPEKVLTVEEYPHLDYENNSTKITINPALELSKAICKVLSLDSQIEQEVENLHKNLLRLIDVGAFSDKAEWKDPCISFILPEVLCENCNHVRDIDLCKDTFQDIEDNKYVWKCPNCELVYDNNQIEFSLLDTLNRKSMAYIIQDVQCLKCSEVKQDNIAARCSCSGFFKTLLPRDKFVRTLKIFRMISTKCQMPILAESVQFMLTNVK</sequence>
<dbReference type="GO" id="GO:0006272">
    <property type="term" value="P:leading strand elongation"/>
    <property type="evidence" value="ECO:0007669"/>
    <property type="project" value="TreeGrafter"/>
</dbReference>
<dbReference type="SUPFAM" id="SSF53098">
    <property type="entry name" value="Ribonuclease H-like"/>
    <property type="match status" value="1"/>
</dbReference>
<keyword evidence="4 15" id="KW-0808">Transferase</keyword>
<keyword evidence="8 15" id="KW-0863">Zinc-finger</keyword>
<name>A0A232EX79_9HYME</name>
<dbReference type="GO" id="GO:0008622">
    <property type="term" value="C:epsilon DNA polymerase complex"/>
    <property type="evidence" value="ECO:0007669"/>
    <property type="project" value="InterPro"/>
</dbReference>
<dbReference type="Pfam" id="PF22912">
    <property type="entry name" value="zf-DPOE"/>
    <property type="match status" value="1"/>
</dbReference>
<dbReference type="FunFam" id="3.30.420.10:FF:000010">
    <property type="entry name" value="DNA polymerase epsilon catalytic subunit"/>
    <property type="match status" value="1"/>
</dbReference>
<dbReference type="EC" id="2.7.7.7" evidence="15"/>
<keyword evidence="6 15" id="KW-0235">DNA replication</keyword>
<dbReference type="Pfam" id="PF22634">
    <property type="entry name" value="POL2_thumb"/>
    <property type="match status" value="1"/>
</dbReference>
<comment type="caution">
    <text evidence="18">The sequence shown here is derived from an EMBL/GenBank/DDBJ whole genome shotgun (WGS) entry which is preliminary data.</text>
</comment>
<organism evidence="18 19">
    <name type="scientific">Trichomalopsis sarcophagae</name>
    <dbReference type="NCBI Taxonomy" id="543379"/>
    <lineage>
        <taxon>Eukaryota</taxon>
        <taxon>Metazoa</taxon>
        <taxon>Ecdysozoa</taxon>
        <taxon>Arthropoda</taxon>
        <taxon>Hexapoda</taxon>
        <taxon>Insecta</taxon>
        <taxon>Pterygota</taxon>
        <taxon>Neoptera</taxon>
        <taxon>Endopterygota</taxon>
        <taxon>Hymenoptera</taxon>
        <taxon>Apocrita</taxon>
        <taxon>Proctotrupomorpha</taxon>
        <taxon>Chalcidoidea</taxon>
        <taxon>Pteromalidae</taxon>
        <taxon>Pteromalinae</taxon>
        <taxon>Trichomalopsis</taxon>
    </lineage>
</organism>
<comment type="catalytic activity">
    <reaction evidence="15">
        <text>DNA(n) + a 2'-deoxyribonucleoside 5'-triphosphate = DNA(n+1) + diphosphate</text>
        <dbReference type="Rhea" id="RHEA:22508"/>
        <dbReference type="Rhea" id="RHEA-COMP:17339"/>
        <dbReference type="Rhea" id="RHEA-COMP:17340"/>
        <dbReference type="ChEBI" id="CHEBI:33019"/>
        <dbReference type="ChEBI" id="CHEBI:61560"/>
        <dbReference type="ChEBI" id="CHEBI:173112"/>
        <dbReference type="EC" id="2.7.7.7"/>
    </reaction>
</comment>
<keyword evidence="9 15" id="KW-0862">Zinc</keyword>
<dbReference type="GO" id="GO:0006297">
    <property type="term" value="P:nucleotide-excision repair, DNA gap filling"/>
    <property type="evidence" value="ECO:0007669"/>
    <property type="project" value="TreeGrafter"/>
</dbReference>
<dbReference type="Gene3D" id="3.30.342.10">
    <property type="entry name" value="DNA Polymerase, chain B, domain 1"/>
    <property type="match status" value="1"/>
</dbReference>
<dbReference type="InterPro" id="IPR036397">
    <property type="entry name" value="RNaseH_sf"/>
</dbReference>
<evidence type="ECO:0000256" key="15">
    <source>
        <dbReference type="RuleBase" id="RU365029"/>
    </source>
</evidence>
<dbReference type="EMBL" id="NNAY01001764">
    <property type="protein sequence ID" value="OXU22982.1"/>
    <property type="molecule type" value="Genomic_DNA"/>
</dbReference>
<evidence type="ECO:0000256" key="2">
    <source>
        <dbReference type="ARBA" id="ARBA00005755"/>
    </source>
</evidence>
<keyword evidence="5 15" id="KW-0548">Nucleotidyltransferase</keyword>
<keyword evidence="11 15" id="KW-0408">Iron</keyword>
<dbReference type="SMART" id="SM00486">
    <property type="entry name" value="POLBc"/>
    <property type="match status" value="1"/>
</dbReference>
<keyword evidence="19" id="KW-1185">Reference proteome</keyword>
<comment type="similarity">
    <text evidence="2 15">Belongs to the DNA polymerase type-B family.</text>
</comment>
<evidence type="ECO:0000256" key="9">
    <source>
        <dbReference type="ARBA" id="ARBA00022833"/>
    </source>
</evidence>
<dbReference type="Proteomes" id="UP000215335">
    <property type="component" value="Unassembled WGS sequence"/>
</dbReference>
<dbReference type="GO" id="GO:0000166">
    <property type="term" value="F:nucleotide binding"/>
    <property type="evidence" value="ECO:0007669"/>
    <property type="project" value="InterPro"/>
</dbReference>
<protein>
    <recommendedName>
        <fullName evidence="15">DNA polymerase epsilon catalytic subunit</fullName>
        <ecNumber evidence="15">2.7.7.7</ecNumber>
    </recommendedName>
</protein>
<dbReference type="Pfam" id="PF08490">
    <property type="entry name" value="DUF1744"/>
    <property type="match status" value="1"/>
</dbReference>
<dbReference type="InterPro" id="IPR029703">
    <property type="entry name" value="POL2"/>
</dbReference>
<evidence type="ECO:0000256" key="16">
    <source>
        <dbReference type="SAM" id="MobiDB-lite"/>
    </source>
</evidence>
<dbReference type="CDD" id="cd05779">
    <property type="entry name" value="DNA_polB_epsilon_exo"/>
    <property type="match status" value="1"/>
</dbReference>